<proteinExistence type="predicted"/>
<dbReference type="EMBL" id="FJUX01000119">
    <property type="protein sequence ID" value="CZT09752.1"/>
    <property type="molecule type" value="Genomic_DNA"/>
</dbReference>
<accession>A0A1E1LH02</accession>
<organism evidence="3 4">
    <name type="scientific">Rhynchosporium agropyri</name>
    <dbReference type="NCBI Taxonomy" id="914238"/>
    <lineage>
        <taxon>Eukaryota</taxon>
        <taxon>Fungi</taxon>
        <taxon>Dikarya</taxon>
        <taxon>Ascomycota</taxon>
        <taxon>Pezizomycotina</taxon>
        <taxon>Leotiomycetes</taxon>
        <taxon>Helotiales</taxon>
        <taxon>Ploettnerulaceae</taxon>
        <taxon>Rhynchosporium</taxon>
    </lineage>
</organism>
<dbReference type="Proteomes" id="UP000178912">
    <property type="component" value="Unassembled WGS sequence"/>
</dbReference>
<evidence type="ECO:0000313" key="4">
    <source>
        <dbReference type="Proteomes" id="UP000178912"/>
    </source>
</evidence>
<reference evidence="4" key="1">
    <citation type="submission" date="2016-03" db="EMBL/GenBank/DDBJ databases">
        <authorList>
            <person name="Guldener U."/>
        </authorList>
    </citation>
    <scope>NUCLEOTIDE SEQUENCE [LARGE SCALE GENOMIC DNA]</scope>
    <source>
        <strain evidence="4">04CH-RAC-A.6.1</strain>
    </source>
</reference>
<feature type="region of interest" description="Disordered" evidence="2">
    <location>
        <begin position="227"/>
        <end position="266"/>
    </location>
</feature>
<evidence type="ECO:0000256" key="1">
    <source>
        <dbReference type="SAM" id="Coils"/>
    </source>
</evidence>
<gene>
    <name evidence="3" type="ORF">RAG0_14413</name>
</gene>
<keyword evidence="1" id="KW-0175">Coiled coil</keyword>
<dbReference type="AlphaFoldDB" id="A0A1E1LH02"/>
<dbReference type="OrthoDB" id="3364132at2759"/>
<protein>
    <submittedName>
        <fullName evidence="3">Uncharacterized protein</fullName>
    </submittedName>
</protein>
<sequence length="266" mass="30042">MVVHEDVPGIHAKVMVGGKTLTEFPTVNDEIEVEDAAVIAHYNRCTITRYIASFEDDAFIIKLKPMGWKAIKTTPEDLQDRDYPENENPLDELGEIKVVVNRATKRRPMKGPQVLKGPMVNQKSVYNEKMCVKGNRTHAMRWGKPKARGGREVFYTVDSFDDDDLPLVIMVFKSVSYTVTPEELQAEKDRIEGWKRERELIDAKIAESEKRIEAAPVIKGERASILAIKREHPGGHGSGGASKRPKKETNREIETIDLTADSENEE</sequence>
<name>A0A1E1LH02_9HELO</name>
<keyword evidence="4" id="KW-1185">Reference proteome</keyword>
<evidence type="ECO:0000256" key="2">
    <source>
        <dbReference type="SAM" id="MobiDB-lite"/>
    </source>
</evidence>
<evidence type="ECO:0000313" key="3">
    <source>
        <dbReference type="EMBL" id="CZT09752.1"/>
    </source>
</evidence>
<feature type="coiled-coil region" evidence="1">
    <location>
        <begin position="184"/>
        <end position="211"/>
    </location>
</feature>